<organism evidence="1">
    <name type="scientific">Siphoviridae sp. ctsYA13</name>
    <dbReference type="NCBI Taxonomy" id="2825695"/>
    <lineage>
        <taxon>Viruses</taxon>
        <taxon>Duplodnaviria</taxon>
        <taxon>Heunggongvirae</taxon>
        <taxon>Uroviricota</taxon>
        <taxon>Caudoviricetes</taxon>
    </lineage>
</organism>
<dbReference type="EMBL" id="BK016240">
    <property type="protein sequence ID" value="DAG04212.1"/>
    <property type="molecule type" value="Genomic_DNA"/>
</dbReference>
<sequence length="37" mass="4384">MRIQKNPQRGGLFEVNYLQALYSIVRSIQDSFMQSQH</sequence>
<reference evidence="1" key="1">
    <citation type="journal article" date="2021" name="Proc. Natl. Acad. Sci. U.S.A.">
        <title>A Catalog of Tens of Thousands of Viruses from Human Metagenomes Reveals Hidden Associations with Chronic Diseases.</title>
        <authorList>
            <person name="Tisza M.J."/>
            <person name="Buck C.B."/>
        </authorList>
    </citation>
    <scope>NUCLEOTIDE SEQUENCE</scope>
    <source>
        <strain evidence="1">CtsYA13</strain>
    </source>
</reference>
<evidence type="ECO:0000313" key="1">
    <source>
        <dbReference type="EMBL" id="DAG04212.1"/>
    </source>
</evidence>
<name>A0A8S5VBV9_9CAUD</name>
<protein>
    <submittedName>
        <fullName evidence="1">Uncharacterized protein</fullName>
    </submittedName>
</protein>
<proteinExistence type="predicted"/>
<accession>A0A8S5VBV9</accession>